<evidence type="ECO:0000256" key="1">
    <source>
        <dbReference type="SAM" id="MobiDB-lite"/>
    </source>
</evidence>
<feature type="compositionally biased region" description="Low complexity" evidence="1">
    <location>
        <begin position="23"/>
        <end position="36"/>
    </location>
</feature>
<proteinExistence type="predicted"/>
<sequence>MLVYEETLKHEIWRGGRPNSFGSAPLSSAPPSRPRAQTQAAPLPRAQTRWTSGCSPSTPDGRRTLNGGSRPCLQVDPGVERKRVFCRVQPTLQDTESRGADGAVVSYPTRVKYLGTGIDLMHKRKPQVQKPLLEPYPYP</sequence>
<protein>
    <submittedName>
        <fullName evidence="2">Uncharacterized protein</fullName>
    </submittedName>
</protein>
<dbReference type="EMBL" id="JAGFBR010000003">
    <property type="protein sequence ID" value="KAH0468679.1"/>
    <property type="molecule type" value="Genomic_DNA"/>
</dbReference>
<comment type="caution">
    <text evidence="2">The sequence shown here is derived from an EMBL/GenBank/DDBJ whole genome shotgun (WGS) entry which is preliminary data.</text>
</comment>
<name>A0AAV7HLT4_DENCH</name>
<keyword evidence="3" id="KW-1185">Reference proteome</keyword>
<dbReference type="Proteomes" id="UP000775213">
    <property type="component" value="Unassembled WGS sequence"/>
</dbReference>
<dbReference type="AlphaFoldDB" id="A0AAV7HLT4"/>
<accession>A0AAV7HLT4</accession>
<reference evidence="2 3" key="1">
    <citation type="journal article" date="2021" name="Hortic Res">
        <title>Chromosome-scale assembly of the Dendrobium chrysotoxum genome enhances the understanding of orchid evolution.</title>
        <authorList>
            <person name="Zhang Y."/>
            <person name="Zhang G.Q."/>
            <person name="Zhang D."/>
            <person name="Liu X.D."/>
            <person name="Xu X.Y."/>
            <person name="Sun W.H."/>
            <person name="Yu X."/>
            <person name="Zhu X."/>
            <person name="Wang Z.W."/>
            <person name="Zhao X."/>
            <person name="Zhong W.Y."/>
            <person name="Chen H."/>
            <person name="Yin W.L."/>
            <person name="Huang T."/>
            <person name="Niu S.C."/>
            <person name="Liu Z.J."/>
        </authorList>
    </citation>
    <scope>NUCLEOTIDE SEQUENCE [LARGE SCALE GENOMIC DNA]</scope>
    <source>
        <strain evidence="2">Lindl</strain>
    </source>
</reference>
<feature type="region of interest" description="Disordered" evidence="1">
    <location>
        <begin position="14"/>
        <end position="74"/>
    </location>
</feature>
<gene>
    <name evidence="2" type="ORF">IEQ34_001911</name>
</gene>
<evidence type="ECO:0000313" key="3">
    <source>
        <dbReference type="Proteomes" id="UP000775213"/>
    </source>
</evidence>
<feature type="compositionally biased region" description="Polar residues" evidence="1">
    <location>
        <begin position="48"/>
        <end position="58"/>
    </location>
</feature>
<evidence type="ECO:0000313" key="2">
    <source>
        <dbReference type="EMBL" id="KAH0468679.1"/>
    </source>
</evidence>
<organism evidence="2 3">
    <name type="scientific">Dendrobium chrysotoxum</name>
    <name type="common">Orchid</name>
    <dbReference type="NCBI Taxonomy" id="161865"/>
    <lineage>
        <taxon>Eukaryota</taxon>
        <taxon>Viridiplantae</taxon>
        <taxon>Streptophyta</taxon>
        <taxon>Embryophyta</taxon>
        <taxon>Tracheophyta</taxon>
        <taxon>Spermatophyta</taxon>
        <taxon>Magnoliopsida</taxon>
        <taxon>Liliopsida</taxon>
        <taxon>Asparagales</taxon>
        <taxon>Orchidaceae</taxon>
        <taxon>Epidendroideae</taxon>
        <taxon>Malaxideae</taxon>
        <taxon>Dendrobiinae</taxon>
        <taxon>Dendrobium</taxon>
    </lineage>
</organism>